<accession>A0A9X2QAH7</accession>
<evidence type="ECO:0008006" key="3">
    <source>
        <dbReference type="Google" id="ProtNLM"/>
    </source>
</evidence>
<protein>
    <recommendedName>
        <fullName evidence="3">DUF4359 domain-containing protein</fullName>
    </recommendedName>
</protein>
<evidence type="ECO:0000313" key="1">
    <source>
        <dbReference type="EMBL" id="MCS3711698.1"/>
    </source>
</evidence>
<sequence length="108" mass="11122">MKPLFVALVLVAGGLIATTPGMEAVQAFVRTQAADRIEREVEAGALGALLGGAGGKLLADNASAFTERRSYLGASVYTVDPDGDGDADGRVLGVARQFIVIDELEGDD</sequence>
<dbReference type="RefSeq" id="WP_259039261.1">
    <property type="nucleotide sequence ID" value="NZ_JANTYX010000001.1"/>
</dbReference>
<gene>
    <name evidence="1" type="ORF">GGP61_003331</name>
</gene>
<name>A0A9X2QAH7_9BACT</name>
<reference evidence="1" key="1">
    <citation type="submission" date="2022-08" db="EMBL/GenBank/DDBJ databases">
        <title>Genomic Encyclopedia of Type Strains, Phase V (KMG-V): Genome sequencing to study the core and pangenomes of soil and plant-associated prokaryotes.</title>
        <authorList>
            <person name="Whitman W."/>
        </authorList>
    </citation>
    <scope>NUCLEOTIDE SEQUENCE</scope>
    <source>
        <strain evidence="1">SP3049</strain>
    </source>
</reference>
<evidence type="ECO:0000313" key="2">
    <source>
        <dbReference type="Proteomes" id="UP001155057"/>
    </source>
</evidence>
<dbReference type="AlphaFoldDB" id="A0A9X2QAH7"/>
<proteinExistence type="predicted"/>
<dbReference type="Proteomes" id="UP001155057">
    <property type="component" value="Unassembled WGS sequence"/>
</dbReference>
<comment type="caution">
    <text evidence="1">The sequence shown here is derived from an EMBL/GenBank/DDBJ whole genome shotgun (WGS) entry which is preliminary data.</text>
</comment>
<dbReference type="EMBL" id="JANUAE010000016">
    <property type="protein sequence ID" value="MCS3711698.1"/>
    <property type="molecule type" value="Genomic_DNA"/>
</dbReference>
<organism evidence="1 2">
    <name type="scientific">Salinibacter ruber</name>
    <dbReference type="NCBI Taxonomy" id="146919"/>
    <lineage>
        <taxon>Bacteria</taxon>
        <taxon>Pseudomonadati</taxon>
        <taxon>Rhodothermota</taxon>
        <taxon>Rhodothermia</taxon>
        <taxon>Rhodothermales</taxon>
        <taxon>Salinibacteraceae</taxon>
        <taxon>Salinibacter</taxon>
    </lineage>
</organism>